<dbReference type="Gene3D" id="1.10.10.10">
    <property type="entry name" value="Winged helix-like DNA-binding domain superfamily/Winged helix DNA-binding domain"/>
    <property type="match status" value="1"/>
</dbReference>
<dbReference type="InterPro" id="IPR036390">
    <property type="entry name" value="WH_DNA-bd_sf"/>
</dbReference>
<organism evidence="7 8">
    <name type="scientific">Sinomicrobium oceani</name>
    <dbReference type="NCBI Taxonomy" id="1150368"/>
    <lineage>
        <taxon>Bacteria</taxon>
        <taxon>Pseudomonadati</taxon>
        <taxon>Bacteroidota</taxon>
        <taxon>Flavobacteriia</taxon>
        <taxon>Flavobacteriales</taxon>
        <taxon>Flavobacteriaceae</taxon>
        <taxon>Sinomicrobium</taxon>
    </lineage>
</organism>
<keyword evidence="8" id="KW-1185">Reference proteome</keyword>
<dbReference type="InterPro" id="IPR000524">
    <property type="entry name" value="Tscrpt_reg_HTH_GntR"/>
</dbReference>
<sequence>MSNKLNGILMAHGFGSGQAGESLYLELYNAIKKAIIKKKLEYNTRLPPTRLLSQDLGVSRSTVVKAYDILCLENYITSVQGSGYFVNDFQQKKIKYSLKTYDKPTEYPSVSEKARRFRKHLNLMNRMHQPGLAFRPGLPPLDIFPVGQWQQLTNNYWKGVKYSDLSYKSSLGLDSLRKSIVNYLKIYRNIQCHYEQVVIVTGSLHSLSILGELLIDPGDEVIVENPTYANAIAIFRSLKSRMTALEIDEQGLDISDARKKVKNPKLIYTTPSNQYPSGVQMSLQRRLELLEYANARNCLIIEDDYDHEFSNWDNPITSIFGLDKNERVIYQGTFNKLLHPSIRLGYIIVPSYLIEDIKALYEQSLRFVSPEVQKVMSDFIERNYFSRHLRSVLQISRERREFFTTAFDKLFGGVLKILPVSGGLHLIVQLPETIDDVLFSDYLADNGIITFPYSKYFSREPKKNGLIMGFSSVSTPVIKQKLELMYQLYTAYPAVVKAE</sequence>
<dbReference type="InterPro" id="IPR051446">
    <property type="entry name" value="HTH_trans_reg/aminotransferase"/>
</dbReference>
<dbReference type="AlphaFoldDB" id="A0A1K1MRN2"/>
<dbReference type="CDD" id="cd07377">
    <property type="entry name" value="WHTH_GntR"/>
    <property type="match status" value="1"/>
</dbReference>
<dbReference type="GO" id="GO:0003700">
    <property type="term" value="F:DNA-binding transcription factor activity"/>
    <property type="evidence" value="ECO:0007669"/>
    <property type="project" value="InterPro"/>
</dbReference>
<dbReference type="Pfam" id="PF00392">
    <property type="entry name" value="GntR"/>
    <property type="match status" value="1"/>
</dbReference>
<dbReference type="EMBL" id="FPJE01000003">
    <property type="protein sequence ID" value="SFW24630.1"/>
    <property type="molecule type" value="Genomic_DNA"/>
</dbReference>
<reference evidence="7 8" key="1">
    <citation type="submission" date="2016-11" db="EMBL/GenBank/DDBJ databases">
        <authorList>
            <person name="Jaros S."/>
            <person name="Januszkiewicz K."/>
            <person name="Wedrychowicz H."/>
        </authorList>
    </citation>
    <scope>NUCLEOTIDE SEQUENCE [LARGE SCALE GENOMIC DNA]</scope>
    <source>
        <strain evidence="7 8">CGMCC 1.12145</strain>
    </source>
</reference>
<dbReference type="InterPro" id="IPR015424">
    <property type="entry name" value="PyrdxlP-dep_Trfase"/>
</dbReference>
<dbReference type="GO" id="GO:0030170">
    <property type="term" value="F:pyridoxal phosphate binding"/>
    <property type="evidence" value="ECO:0007669"/>
    <property type="project" value="InterPro"/>
</dbReference>
<evidence type="ECO:0000256" key="1">
    <source>
        <dbReference type="ARBA" id="ARBA00005384"/>
    </source>
</evidence>
<dbReference type="Pfam" id="PF00155">
    <property type="entry name" value="Aminotran_1_2"/>
    <property type="match status" value="1"/>
</dbReference>
<evidence type="ECO:0000256" key="5">
    <source>
        <dbReference type="ARBA" id="ARBA00023163"/>
    </source>
</evidence>
<proteinExistence type="inferred from homology"/>
<evidence type="ECO:0000256" key="2">
    <source>
        <dbReference type="ARBA" id="ARBA00022898"/>
    </source>
</evidence>
<evidence type="ECO:0000256" key="4">
    <source>
        <dbReference type="ARBA" id="ARBA00023125"/>
    </source>
</evidence>
<keyword evidence="5" id="KW-0804">Transcription</keyword>
<dbReference type="CDD" id="cd00609">
    <property type="entry name" value="AAT_like"/>
    <property type="match status" value="1"/>
</dbReference>
<dbReference type="PROSITE" id="PS50949">
    <property type="entry name" value="HTH_GNTR"/>
    <property type="match status" value="1"/>
</dbReference>
<dbReference type="PANTHER" id="PTHR46577">
    <property type="entry name" value="HTH-TYPE TRANSCRIPTIONAL REGULATORY PROTEIN GABR"/>
    <property type="match status" value="1"/>
</dbReference>
<evidence type="ECO:0000259" key="6">
    <source>
        <dbReference type="PROSITE" id="PS50949"/>
    </source>
</evidence>
<dbReference type="InterPro" id="IPR015421">
    <property type="entry name" value="PyrdxlP-dep_Trfase_major"/>
</dbReference>
<dbReference type="Gene3D" id="3.40.640.10">
    <property type="entry name" value="Type I PLP-dependent aspartate aminotransferase-like (Major domain)"/>
    <property type="match status" value="1"/>
</dbReference>
<dbReference type="STRING" id="1150368.SAMN02927921_00672"/>
<dbReference type="RefSeq" id="WP_072315959.1">
    <property type="nucleotide sequence ID" value="NZ_FPJE01000003.1"/>
</dbReference>
<evidence type="ECO:0000256" key="3">
    <source>
        <dbReference type="ARBA" id="ARBA00023015"/>
    </source>
</evidence>
<comment type="similarity">
    <text evidence="1">In the C-terminal section; belongs to the class-I pyridoxal-phosphate-dependent aminotransferase family.</text>
</comment>
<name>A0A1K1MRN2_9FLAO</name>
<evidence type="ECO:0000313" key="7">
    <source>
        <dbReference type="EMBL" id="SFW24630.1"/>
    </source>
</evidence>
<dbReference type="Proteomes" id="UP000182248">
    <property type="component" value="Unassembled WGS sequence"/>
</dbReference>
<dbReference type="SUPFAM" id="SSF53383">
    <property type="entry name" value="PLP-dependent transferases"/>
    <property type="match status" value="1"/>
</dbReference>
<dbReference type="PANTHER" id="PTHR46577:SF1">
    <property type="entry name" value="HTH-TYPE TRANSCRIPTIONAL REGULATORY PROTEIN GABR"/>
    <property type="match status" value="1"/>
</dbReference>
<dbReference type="OrthoDB" id="594134at2"/>
<dbReference type="GO" id="GO:0003677">
    <property type="term" value="F:DNA binding"/>
    <property type="evidence" value="ECO:0007669"/>
    <property type="project" value="UniProtKB-KW"/>
</dbReference>
<feature type="domain" description="HTH gntR-type" evidence="6">
    <location>
        <begin position="21"/>
        <end position="89"/>
    </location>
</feature>
<evidence type="ECO:0000313" key="8">
    <source>
        <dbReference type="Proteomes" id="UP000182248"/>
    </source>
</evidence>
<dbReference type="SUPFAM" id="SSF46785">
    <property type="entry name" value="Winged helix' DNA-binding domain"/>
    <property type="match status" value="1"/>
</dbReference>
<dbReference type="InterPro" id="IPR004839">
    <property type="entry name" value="Aminotransferase_I/II_large"/>
</dbReference>
<keyword evidence="4" id="KW-0238">DNA-binding</keyword>
<protein>
    <submittedName>
        <fullName evidence="7">Transcriptional regulator, GntR family</fullName>
    </submittedName>
</protein>
<dbReference type="SMART" id="SM00345">
    <property type="entry name" value="HTH_GNTR"/>
    <property type="match status" value="1"/>
</dbReference>
<gene>
    <name evidence="7" type="ORF">SAMN02927921_00672</name>
</gene>
<keyword evidence="2" id="KW-0663">Pyridoxal phosphate</keyword>
<dbReference type="InterPro" id="IPR036388">
    <property type="entry name" value="WH-like_DNA-bd_sf"/>
</dbReference>
<accession>A0A1K1MRN2</accession>
<keyword evidence="3" id="KW-0805">Transcription regulation</keyword>